<name>A0A0R3WWP1_HYDTA</name>
<organism evidence="4">
    <name type="scientific">Hydatigena taeniaeformis</name>
    <name type="common">Feline tapeworm</name>
    <name type="synonym">Taenia taeniaeformis</name>
    <dbReference type="NCBI Taxonomy" id="6205"/>
    <lineage>
        <taxon>Eukaryota</taxon>
        <taxon>Metazoa</taxon>
        <taxon>Spiralia</taxon>
        <taxon>Lophotrochozoa</taxon>
        <taxon>Platyhelminthes</taxon>
        <taxon>Cestoda</taxon>
        <taxon>Eucestoda</taxon>
        <taxon>Cyclophyllidea</taxon>
        <taxon>Taeniidae</taxon>
        <taxon>Hydatigera</taxon>
    </lineage>
</organism>
<feature type="region of interest" description="Disordered" evidence="1">
    <location>
        <begin position="77"/>
        <end position="115"/>
    </location>
</feature>
<dbReference type="OrthoDB" id="6288302at2759"/>
<reference evidence="4" key="1">
    <citation type="submission" date="2017-02" db="UniProtKB">
        <authorList>
            <consortium name="WormBaseParasite"/>
        </authorList>
    </citation>
    <scope>IDENTIFICATION</scope>
</reference>
<proteinExistence type="predicted"/>
<sequence>MLSFFTFFPRYATEHPVAKLDVVSSSGQQQQQLQQQQSIPPVSSSSGQQRHTQDDASRSALVASRRITGAVAAAVPQSPSFSSGLHLPSSAANAVSTGGESVGIASGRAESNKPPSQLLPTTVEVAPSPQQSQLSQQQHEETPEVHVYKKRFNSEILCAAMWGVNLLIGLDTGLSLLDRSGEGKVYVVSSDKLSKNVRFTAN</sequence>
<dbReference type="PANTHER" id="PTHR47096:SF1">
    <property type="entry name" value="MISSHAPEN LIKE KINASE 1"/>
    <property type="match status" value="1"/>
</dbReference>
<reference evidence="2 3" key="2">
    <citation type="submission" date="2018-11" db="EMBL/GenBank/DDBJ databases">
        <authorList>
            <consortium name="Pathogen Informatics"/>
        </authorList>
    </citation>
    <scope>NUCLEOTIDE SEQUENCE [LARGE SCALE GENOMIC DNA]</scope>
</reference>
<dbReference type="WBParaSite" id="TTAC_0000518101-mRNA-1">
    <property type="protein sequence ID" value="TTAC_0000518101-mRNA-1"/>
    <property type="gene ID" value="TTAC_0000518101"/>
</dbReference>
<evidence type="ECO:0000313" key="3">
    <source>
        <dbReference type="Proteomes" id="UP000274429"/>
    </source>
</evidence>
<dbReference type="AlphaFoldDB" id="A0A0R3WWP1"/>
<feature type="compositionally biased region" description="Low complexity" evidence="1">
    <location>
        <begin position="28"/>
        <end position="49"/>
    </location>
</feature>
<dbReference type="EMBL" id="UYWX01006461">
    <property type="protein sequence ID" value="VDM26385.1"/>
    <property type="molecule type" value="Genomic_DNA"/>
</dbReference>
<dbReference type="GO" id="GO:0005829">
    <property type="term" value="C:cytosol"/>
    <property type="evidence" value="ECO:0007669"/>
    <property type="project" value="TreeGrafter"/>
</dbReference>
<gene>
    <name evidence="2" type="ORF">TTAC_LOCUS5166</name>
</gene>
<evidence type="ECO:0000256" key="1">
    <source>
        <dbReference type="SAM" id="MobiDB-lite"/>
    </source>
</evidence>
<feature type="region of interest" description="Disordered" evidence="1">
    <location>
        <begin position="28"/>
        <end position="61"/>
    </location>
</feature>
<dbReference type="InterPro" id="IPR051700">
    <property type="entry name" value="STE20_Ser-Thr_kinase"/>
</dbReference>
<dbReference type="PANTHER" id="PTHR47096">
    <property type="entry name" value="MISSHAPEN LIKE KINASE 1"/>
    <property type="match status" value="1"/>
</dbReference>
<dbReference type="STRING" id="6205.A0A0R3WWP1"/>
<evidence type="ECO:0000313" key="4">
    <source>
        <dbReference type="WBParaSite" id="TTAC_0000518101-mRNA-1"/>
    </source>
</evidence>
<feature type="compositionally biased region" description="Polar residues" evidence="1">
    <location>
        <begin position="90"/>
        <end position="99"/>
    </location>
</feature>
<protein>
    <submittedName>
        <fullName evidence="4">CNH domain-containing protein</fullName>
    </submittedName>
</protein>
<evidence type="ECO:0000313" key="2">
    <source>
        <dbReference type="EMBL" id="VDM26385.1"/>
    </source>
</evidence>
<accession>A0A0R3WWP1</accession>
<dbReference type="Proteomes" id="UP000274429">
    <property type="component" value="Unassembled WGS sequence"/>
</dbReference>
<keyword evidence="3" id="KW-1185">Reference proteome</keyword>